<comment type="caution">
    <text evidence="1">The sequence shown here is derived from an EMBL/GenBank/DDBJ whole genome shotgun (WGS) entry which is preliminary data.</text>
</comment>
<gene>
    <name evidence="1" type="ORF">CYY_009720</name>
</gene>
<dbReference type="Proteomes" id="UP000695562">
    <property type="component" value="Unassembled WGS sequence"/>
</dbReference>
<keyword evidence="2" id="KW-1185">Reference proteome</keyword>
<dbReference type="Gene3D" id="3.80.10.10">
    <property type="entry name" value="Ribonuclease Inhibitor"/>
    <property type="match status" value="1"/>
</dbReference>
<sequence length="711" mass="80775">MDLLPKSIINNIVKNIFISTQLEVPKNGSSSGIGDDCIPFLTLHNDYRNLFFQLGLVCKSWSQGVLPKLDIPFMLIYDNKSFAILIKILLNNGLLSSSGSQSGSRITIKKLTIRDITFNKEFFDTLIQYVPNINSVNLDLHISHLHFKHCEFNQPQQQSIVQLLLQGKNIKSLTLEKSKSKSGDSFNISNSELDYTLNQSSVCNLTYHLCPHDQILQILNNSNADSNARIEALHITSLGQYKHYIKSKATHVFNKFPNLVKLKLESFSFIFDQDYQASTFDSKIKKIVLVRMNISVPLVKHTNLLLSLIETNISQKLETLKLKNNDFEKAEPALAKLLSSCRALKLLDLEGSTTKDSRDLVKALANHPTYLFFKSSCFDFSLLYKNGGEAPHIWSIESNAFGEVVQEIPYFETIRDAKQLQRLVYSFAFRSPFNAPPPVGTELFASAFRGIETGESKLSILDLRSFHFDLDQLGIIFKAVGKSTLITHLSINLENKVHGDLHHPEENTILAPLVPLDQEDEPDPLVTRQKQLARDKYILILSNISKSIADNSSLNSLTINFHIDPDSVCLLDAIQNSKSLKHVVVKATYSQSFDTTPMRRWIETSRNLYALAFESHFLDNDAVTIPIFESIQKNKSLHHLQLSPVMLTRRALLQFYFTSPTNTFFTQPKFESAFEFLIMKDDDDNNDSHPSSSWYPRLLPINYQTFFPIPK</sequence>
<reference evidence="1" key="1">
    <citation type="submission" date="2020-01" db="EMBL/GenBank/DDBJ databases">
        <title>Development of genomics and gene disruption for Polysphondylium violaceum indicates a role for the polyketide synthase stlB in stalk morphogenesis.</title>
        <authorList>
            <person name="Narita B."/>
            <person name="Kawabe Y."/>
            <person name="Kin K."/>
            <person name="Saito T."/>
            <person name="Gibbs R."/>
            <person name="Kuspa A."/>
            <person name="Muzny D."/>
            <person name="Queller D."/>
            <person name="Richards S."/>
            <person name="Strassman J."/>
            <person name="Sucgang R."/>
            <person name="Worley K."/>
            <person name="Schaap P."/>
        </authorList>
    </citation>
    <scope>NUCLEOTIDE SEQUENCE</scope>
    <source>
        <strain evidence="1">QSvi11</strain>
    </source>
</reference>
<evidence type="ECO:0000313" key="1">
    <source>
        <dbReference type="EMBL" id="KAF2068964.1"/>
    </source>
</evidence>
<protein>
    <submittedName>
        <fullName evidence="1">Uncharacterized protein</fullName>
    </submittedName>
</protein>
<organism evidence="1 2">
    <name type="scientific">Polysphondylium violaceum</name>
    <dbReference type="NCBI Taxonomy" id="133409"/>
    <lineage>
        <taxon>Eukaryota</taxon>
        <taxon>Amoebozoa</taxon>
        <taxon>Evosea</taxon>
        <taxon>Eumycetozoa</taxon>
        <taxon>Dictyostelia</taxon>
        <taxon>Dictyosteliales</taxon>
        <taxon>Dictyosteliaceae</taxon>
        <taxon>Polysphondylium</taxon>
    </lineage>
</organism>
<dbReference type="AlphaFoldDB" id="A0A8J4PKT6"/>
<name>A0A8J4PKT6_9MYCE</name>
<proteinExistence type="predicted"/>
<dbReference type="EMBL" id="AJWJ01000787">
    <property type="protein sequence ID" value="KAF2068964.1"/>
    <property type="molecule type" value="Genomic_DNA"/>
</dbReference>
<dbReference type="SUPFAM" id="SSF52047">
    <property type="entry name" value="RNI-like"/>
    <property type="match status" value="1"/>
</dbReference>
<dbReference type="InterPro" id="IPR032675">
    <property type="entry name" value="LRR_dom_sf"/>
</dbReference>
<evidence type="ECO:0000313" key="2">
    <source>
        <dbReference type="Proteomes" id="UP000695562"/>
    </source>
</evidence>
<accession>A0A8J4PKT6</accession>